<dbReference type="PROSITE" id="PS50005">
    <property type="entry name" value="TPR"/>
    <property type="match status" value="1"/>
</dbReference>
<dbReference type="Proteomes" id="UP000316416">
    <property type="component" value="Chromosome"/>
</dbReference>
<evidence type="ECO:0000313" key="4">
    <source>
        <dbReference type="Proteomes" id="UP000316416"/>
    </source>
</evidence>
<evidence type="ECO:0000256" key="1">
    <source>
        <dbReference type="PROSITE-ProRule" id="PRU00339"/>
    </source>
</evidence>
<keyword evidence="2" id="KW-0732">Signal</keyword>
<keyword evidence="1" id="KW-0802">TPR repeat</keyword>
<evidence type="ECO:0000313" key="3">
    <source>
        <dbReference type="EMBL" id="QXP44862.1"/>
    </source>
</evidence>
<name>A0ABX8S371_9GAMM</name>
<gene>
    <name evidence="3" type="ORF">FM038_25800</name>
</gene>
<dbReference type="Gene3D" id="1.25.40.10">
    <property type="entry name" value="Tetratricopeptide repeat domain"/>
    <property type="match status" value="1"/>
</dbReference>
<dbReference type="Pfam" id="PF14559">
    <property type="entry name" value="TPR_19"/>
    <property type="match status" value="1"/>
</dbReference>
<dbReference type="EMBL" id="CP045503">
    <property type="protein sequence ID" value="QXP44862.1"/>
    <property type="molecule type" value="Genomic_DNA"/>
</dbReference>
<evidence type="ECO:0000256" key="2">
    <source>
        <dbReference type="SAM" id="SignalP"/>
    </source>
</evidence>
<dbReference type="SMART" id="SM00028">
    <property type="entry name" value="TPR"/>
    <property type="match status" value="2"/>
</dbReference>
<keyword evidence="4" id="KW-1185">Reference proteome</keyword>
<accession>A0ABX8S371</accession>
<sequence length="284" mass="32482">MKILIRYCLSYSLFYSALVGAHAQLDVRVQHINDLLTHDLNAQLASQTNHAPLLLQRGELHSENHHWDLAMHDFQSAMVITDDASLRVDIWYYMGRMRLQSGMPDEAHKLLSKVIELDPSYKSARLNLARTYVELNDYRTAVDEMDIFMSLLSRPTPDQYIERANMAQLIDHDGQGIVIEGLNEGVNQLGPIVSLVALLVDSYIEQGKHEEALRVIELLPHEINSLPRWQLKKGDIYQESKQYLDADTAYNNGLSRINLMPEHRRLTPAVQSLKSQLEAKLNTQ</sequence>
<dbReference type="RefSeq" id="WP_142874123.1">
    <property type="nucleotide sequence ID" value="NZ_CP045503.2"/>
</dbReference>
<organism evidence="3 4">
    <name type="scientific">Shewanella eurypsychrophilus</name>
    <dbReference type="NCBI Taxonomy" id="2593656"/>
    <lineage>
        <taxon>Bacteria</taxon>
        <taxon>Pseudomonadati</taxon>
        <taxon>Pseudomonadota</taxon>
        <taxon>Gammaproteobacteria</taxon>
        <taxon>Alteromonadales</taxon>
        <taxon>Shewanellaceae</taxon>
        <taxon>Shewanella</taxon>
    </lineage>
</organism>
<proteinExistence type="predicted"/>
<protein>
    <submittedName>
        <fullName evidence="3">Tetratricopeptide repeat protein</fullName>
    </submittedName>
</protein>
<feature type="signal peptide" evidence="2">
    <location>
        <begin position="1"/>
        <end position="23"/>
    </location>
</feature>
<dbReference type="InterPro" id="IPR019734">
    <property type="entry name" value="TPR_rpt"/>
</dbReference>
<dbReference type="InterPro" id="IPR011990">
    <property type="entry name" value="TPR-like_helical_dom_sf"/>
</dbReference>
<dbReference type="SUPFAM" id="SSF48452">
    <property type="entry name" value="TPR-like"/>
    <property type="match status" value="1"/>
</dbReference>
<feature type="repeat" description="TPR" evidence="1">
    <location>
        <begin position="88"/>
        <end position="121"/>
    </location>
</feature>
<reference evidence="3" key="1">
    <citation type="submission" date="2021-07" db="EMBL/GenBank/DDBJ databases">
        <title>Shewanella sp. YLB-07 whole genome sequence.</title>
        <authorList>
            <person name="Yu L."/>
        </authorList>
    </citation>
    <scope>NUCLEOTIDE SEQUENCE</scope>
    <source>
        <strain evidence="3">YLB-08</strain>
    </source>
</reference>
<feature type="chain" id="PRO_5046170208" evidence="2">
    <location>
        <begin position="24"/>
        <end position="284"/>
    </location>
</feature>